<evidence type="ECO:0000256" key="7">
    <source>
        <dbReference type="ARBA" id="ARBA00023136"/>
    </source>
</evidence>
<keyword evidence="7 8" id="KW-0472">Membrane</keyword>
<name>A0ABU0JG74_9HYPH</name>
<evidence type="ECO:0000256" key="8">
    <source>
        <dbReference type="SAM" id="Phobius"/>
    </source>
</evidence>
<dbReference type="PROSITE" id="PS51012">
    <property type="entry name" value="ABC_TM2"/>
    <property type="match status" value="1"/>
</dbReference>
<feature type="transmembrane region" description="Helical" evidence="8">
    <location>
        <begin position="293"/>
        <end position="311"/>
    </location>
</feature>
<comment type="similarity">
    <text evidence="2">Belongs to the ABC-2 integral membrane protein family.</text>
</comment>
<feature type="transmembrane region" description="Helical" evidence="8">
    <location>
        <begin position="181"/>
        <end position="202"/>
    </location>
</feature>
<feature type="transmembrane region" description="Helical" evidence="8">
    <location>
        <begin position="229"/>
        <end position="253"/>
    </location>
</feature>
<keyword evidence="3" id="KW-0813">Transport</keyword>
<protein>
    <submittedName>
        <fullName evidence="10">ABC-2 type transport system permease protein</fullName>
    </submittedName>
</protein>
<gene>
    <name evidence="10" type="ORF">QO011_005156</name>
</gene>
<dbReference type="Pfam" id="PF12698">
    <property type="entry name" value="ABC2_membrane_3"/>
    <property type="match status" value="1"/>
</dbReference>
<dbReference type="Gene3D" id="3.40.1710.10">
    <property type="entry name" value="abc type-2 transporter like domain"/>
    <property type="match status" value="1"/>
</dbReference>
<evidence type="ECO:0000256" key="5">
    <source>
        <dbReference type="ARBA" id="ARBA00022692"/>
    </source>
</evidence>
<dbReference type="RefSeq" id="WP_307278438.1">
    <property type="nucleotide sequence ID" value="NZ_JAUSVX010000011.1"/>
</dbReference>
<evidence type="ECO:0000256" key="4">
    <source>
        <dbReference type="ARBA" id="ARBA00022475"/>
    </source>
</evidence>
<feature type="transmembrane region" description="Helical" evidence="8">
    <location>
        <begin position="351"/>
        <end position="369"/>
    </location>
</feature>
<evidence type="ECO:0000313" key="11">
    <source>
        <dbReference type="Proteomes" id="UP001242480"/>
    </source>
</evidence>
<evidence type="ECO:0000256" key="3">
    <source>
        <dbReference type="ARBA" id="ARBA00022448"/>
    </source>
</evidence>
<accession>A0ABU0JG74</accession>
<dbReference type="PANTHER" id="PTHR30294:SF29">
    <property type="entry name" value="MULTIDRUG ABC TRANSPORTER PERMEASE YBHS-RELATED"/>
    <property type="match status" value="1"/>
</dbReference>
<comment type="caution">
    <text evidence="10">The sequence shown here is derived from an EMBL/GenBank/DDBJ whole genome shotgun (WGS) entry which is preliminary data.</text>
</comment>
<comment type="subcellular location">
    <subcellularLocation>
        <location evidence="1">Cell membrane</location>
        <topology evidence="1">Multi-pass membrane protein</topology>
    </subcellularLocation>
</comment>
<organism evidence="10 11">
    <name type="scientific">Labrys wisconsinensis</name>
    <dbReference type="NCBI Taxonomy" id="425677"/>
    <lineage>
        <taxon>Bacteria</taxon>
        <taxon>Pseudomonadati</taxon>
        <taxon>Pseudomonadota</taxon>
        <taxon>Alphaproteobacteria</taxon>
        <taxon>Hyphomicrobiales</taxon>
        <taxon>Xanthobacteraceae</taxon>
        <taxon>Labrys</taxon>
    </lineage>
</organism>
<dbReference type="EMBL" id="JAUSVX010000011">
    <property type="protein sequence ID" value="MDQ0472127.1"/>
    <property type="molecule type" value="Genomic_DNA"/>
</dbReference>
<proteinExistence type="inferred from homology"/>
<dbReference type="InterPro" id="IPR013525">
    <property type="entry name" value="ABC2_TM"/>
</dbReference>
<evidence type="ECO:0000259" key="9">
    <source>
        <dbReference type="PROSITE" id="PS51012"/>
    </source>
</evidence>
<sequence>MPGFSFGRFMAVLRKEWTQMRRDPMTLRLIIVLPLMQLFLFGYAINSDPKHLPTGLLSADHSQYERTLVEALRNTGYYDFIPMRTEAEAEQAIARGDVIFVLNIPPDFGRSIDRGESPSVLLDADATDPTAIGNATAALSSLGSIFDRDLPPNMRSSAGTQPYQFQVHARYNPEQLTVLNIVPGLIGTVLVFSTLIITTLSITKERERGTMENLLAMPVRPVEVMLGKIVPYIGIGYLQIILIISISIFAFHLPVRGSISLLFLALGLFIACNLALGFTFSTISATQMQAQQMAQFTLLPSMMLSGFMFPFKGMPVWAQWLGEILPLTHALRIIRGVLLKGNGLAEIWPELWPIAVFALLTGFIAVYFYRETLD</sequence>
<feature type="transmembrane region" description="Helical" evidence="8">
    <location>
        <begin position="259"/>
        <end position="281"/>
    </location>
</feature>
<evidence type="ECO:0000256" key="6">
    <source>
        <dbReference type="ARBA" id="ARBA00022989"/>
    </source>
</evidence>
<dbReference type="Proteomes" id="UP001242480">
    <property type="component" value="Unassembled WGS sequence"/>
</dbReference>
<keyword evidence="6 8" id="KW-1133">Transmembrane helix</keyword>
<evidence type="ECO:0000256" key="1">
    <source>
        <dbReference type="ARBA" id="ARBA00004651"/>
    </source>
</evidence>
<keyword evidence="11" id="KW-1185">Reference proteome</keyword>
<evidence type="ECO:0000313" key="10">
    <source>
        <dbReference type="EMBL" id="MDQ0472127.1"/>
    </source>
</evidence>
<feature type="domain" description="ABC transmembrane type-2" evidence="9">
    <location>
        <begin position="143"/>
        <end position="372"/>
    </location>
</feature>
<evidence type="ECO:0000256" key="2">
    <source>
        <dbReference type="ARBA" id="ARBA00007783"/>
    </source>
</evidence>
<dbReference type="InterPro" id="IPR051449">
    <property type="entry name" value="ABC-2_transporter_component"/>
</dbReference>
<dbReference type="InterPro" id="IPR047817">
    <property type="entry name" value="ABC2_TM_bact-type"/>
</dbReference>
<keyword evidence="5 8" id="KW-0812">Transmembrane</keyword>
<reference evidence="10 11" key="1">
    <citation type="submission" date="2023-07" db="EMBL/GenBank/DDBJ databases">
        <title>Genomic Encyclopedia of Type Strains, Phase IV (KMG-IV): sequencing the most valuable type-strain genomes for metagenomic binning, comparative biology and taxonomic classification.</title>
        <authorList>
            <person name="Goeker M."/>
        </authorList>
    </citation>
    <scope>NUCLEOTIDE SEQUENCE [LARGE SCALE GENOMIC DNA]</scope>
    <source>
        <strain evidence="10 11">DSM 19619</strain>
    </source>
</reference>
<keyword evidence="4" id="KW-1003">Cell membrane</keyword>
<dbReference type="PANTHER" id="PTHR30294">
    <property type="entry name" value="MEMBRANE COMPONENT OF ABC TRANSPORTER YHHJ-RELATED"/>
    <property type="match status" value="1"/>
</dbReference>
<feature type="transmembrane region" description="Helical" evidence="8">
    <location>
        <begin position="25"/>
        <end position="45"/>
    </location>
</feature>